<evidence type="ECO:0000313" key="1">
    <source>
        <dbReference type="EMBL" id="KAJ4710437.1"/>
    </source>
</evidence>
<dbReference type="Proteomes" id="UP001164539">
    <property type="component" value="Chromosome 9"/>
</dbReference>
<sequence>MSGMNVKIDKFTGRNSFSLWQIKMRALLKQQGLWAPLARKSTDPITAEISHSGGEGALDDYAVSCRRYHHRGRGGGNRASLRMQEGMPLRDHLDQLNTILLELRNIDVKVEDEDTALILLVSLPLSYENFVQSFIVGKDTVSLEEVRSSLHTRELRHKTTGTGADNQAAGLVASGSYGHGNLGKKKFKKPVSKGPKPNDVCNYCKEKGHWKSDCPKKKRQQDKPTGTAAVADTNSEEDIALVADEHTDHNDVWILDSGASYHICPRREWFTTYEQVDGGNISMANSSICKAVGIGSIKIRTHDGKFCTLNNVRHVPLMTKNLISLSMLDNKGFSFQGEGGVLHVCKGSNVVLKGVKRGTLYFLQGSTLSSSVAVASSEIDKDNMTKLWHMRLGHMSARGMQILSKGDLLCGHKIKDLEFCEHCIFGKLHRSKFPKAIHRTKGTLDYIHSDCWGPSLVESLGGHRYFVSMIDDFSRMTWVFIMKHKSEAFKNFRQWKALVENQTGKKIKRLRTDNGLEFCWSEFDEFCKNEGIVRHHTVRDTPQQNGVAERMNQTLLERVRCMLSNAELTRRFWAEAVSTACYLINRGPHTGINLKTPFEVWSGKPADYSNLRAFGCTVYYHVNEGKLEPRAKKGVFVGYGDGVKGYRIWSPSEKRVILSRNVVFDENSMFNPTVKSIVVSENESEPSGSSLPVASQHSLALNRSKRANYGIPPKRYGFEDMVAYALQVAEEVDTNSNEPSTYKEAVTCTESTQWLAVMGDEMESLHKNQTWELTKRPRDRKIITCKWVYKKKEGETSVEVVRHTSIRVLLAIVAHQDLELEQLDVKTAFLHGELEEEIYMTQPDGFQVPGKEDYVCKLKKSLYGLKQSPRQWYKRFDNYMIEIGYTRSPYDCCVYYSKATNGSLIYLVLYVDDMLIAAENKSDVQKLKDFLSVEFEMKDLGAARKILGMEIYRDRSKKKLFLSQKGYIQKILSRFGMSTAKPIDTPSAANAYLSVAFAPKSVEEKEYMSRVPYASAVGSLMYAMVCTRPDLAQSVSVVSRFMGEPGKEHWQAVKRIFRYLKGTYDVGLIYGGDTQCLVTGFSDSDYAGDVDSRRSMTGYVFTLGSSVVSWKATLQPTVTLSTTEAEYMALTEAAKEGIWLKGLVSDLGLHHDQAIVYCDSLSAIYLAKDQVHHERTKHIDVRYHFLRSEKRIKVNKVGTADNPADMFTKPVPHSKFQHCLDLLNVTQALRRLKGTISKKEKISAETKHVFDHLTEDVMQLMEENGKYKNYLLSDAINPGSVSVLFSNYATETFTANETGTEIAPDADDAYDMFVDDDEDASPKASSDGLNTIWDKPTGAIIMGKAENVLINHFEPWRRANRTTMAAVHCVRCFTCLGNFLVGVDNPSDVFQQGKLLLNLRKLMYWNGSQVVDPMET</sequence>
<comment type="caution">
    <text evidence="1">The sequence shown here is derived from an EMBL/GenBank/DDBJ whole genome shotgun (WGS) entry which is preliminary data.</text>
</comment>
<protein>
    <submittedName>
        <fullName evidence="1">Retrovirus-related Pol polyprotein from transposon TNT 1-94</fullName>
    </submittedName>
</protein>
<evidence type="ECO:0000313" key="2">
    <source>
        <dbReference type="Proteomes" id="UP001164539"/>
    </source>
</evidence>
<name>A0ACC1XG81_MELAZ</name>
<reference evidence="1 2" key="1">
    <citation type="journal article" date="2023" name="Science">
        <title>Complex scaffold remodeling in plant triterpene biosynthesis.</title>
        <authorList>
            <person name="De La Pena R."/>
            <person name="Hodgson H."/>
            <person name="Liu J.C."/>
            <person name="Stephenson M.J."/>
            <person name="Martin A.C."/>
            <person name="Owen C."/>
            <person name="Harkess A."/>
            <person name="Leebens-Mack J."/>
            <person name="Jimenez L.E."/>
            <person name="Osbourn A."/>
            <person name="Sattely E.S."/>
        </authorList>
    </citation>
    <scope>NUCLEOTIDE SEQUENCE [LARGE SCALE GENOMIC DNA]</scope>
    <source>
        <strain evidence="2">cv. JPN11</strain>
        <tissue evidence="1">Leaf</tissue>
    </source>
</reference>
<dbReference type="EMBL" id="CM051402">
    <property type="protein sequence ID" value="KAJ4710437.1"/>
    <property type="molecule type" value="Genomic_DNA"/>
</dbReference>
<accession>A0ACC1XG81</accession>
<proteinExistence type="predicted"/>
<gene>
    <name evidence="1" type="ORF">OWV82_016622</name>
</gene>
<organism evidence="1 2">
    <name type="scientific">Melia azedarach</name>
    <name type="common">Chinaberry tree</name>
    <dbReference type="NCBI Taxonomy" id="155640"/>
    <lineage>
        <taxon>Eukaryota</taxon>
        <taxon>Viridiplantae</taxon>
        <taxon>Streptophyta</taxon>
        <taxon>Embryophyta</taxon>
        <taxon>Tracheophyta</taxon>
        <taxon>Spermatophyta</taxon>
        <taxon>Magnoliopsida</taxon>
        <taxon>eudicotyledons</taxon>
        <taxon>Gunneridae</taxon>
        <taxon>Pentapetalae</taxon>
        <taxon>rosids</taxon>
        <taxon>malvids</taxon>
        <taxon>Sapindales</taxon>
        <taxon>Meliaceae</taxon>
        <taxon>Melia</taxon>
    </lineage>
</organism>
<keyword evidence="2" id="KW-1185">Reference proteome</keyword>